<proteinExistence type="predicted"/>
<name>A0A381SLQ5_9ZZZZ</name>
<reference evidence="1" key="1">
    <citation type="submission" date="2018-05" db="EMBL/GenBank/DDBJ databases">
        <authorList>
            <person name="Lanie J.A."/>
            <person name="Ng W.-L."/>
            <person name="Kazmierczak K.M."/>
            <person name="Andrzejewski T.M."/>
            <person name="Davidsen T.M."/>
            <person name="Wayne K.J."/>
            <person name="Tettelin H."/>
            <person name="Glass J.I."/>
            <person name="Rusch D."/>
            <person name="Podicherti R."/>
            <person name="Tsui H.-C.T."/>
            <person name="Winkler M.E."/>
        </authorList>
    </citation>
    <scope>NUCLEOTIDE SEQUENCE</scope>
</reference>
<evidence type="ECO:0000313" key="1">
    <source>
        <dbReference type="EMBL" id="SVA04354.1"/>
    </source>
</evidence>
<sequence length="74" mass="9049">MVCFKEPEVEQTWKGETKIELVKHHMCYFPEKIAYVHYDCHKKIHDIPLHTFIQYQEGDARKFYDMKKDKENDS</sequence>
<dbReference type="AlphaFoldDB" id="A0A381SLQ5"/>
<dbReference type="EMBL" id="UINC01003216">
    <property type="protein sequence ID" value="SVA04354.1"/>
    <property type="molecule type" value="Genomic_DNA"/>
</dbReference>
<protein>
    <submittedName>
        <fullName evidence="1">Uncharacterized protein</fullName>
    </submittedName>
</protein>
<organism evidence="1">
    <name type="scientific">marine metagenome</name>
    <dbReference type="NCBI Taxonomy" id="408172"/>
    <lineage>
        <taxon>unclassified sequences</taxon>
        <taxon>metagenomes</taxon>
        <taxon>ecological metagenomes</taxon>
    </lineage>
</organism>
<accession>A0A381SLQ5</accession>
<gene>
    <name evidence="1" type="ORF">METZ01_LOCUS57208</name>
</gene>